<dbReference type="EMBL" id="JBHUIK010000009">
    <property type="protein sequence ID" value="MFD2216825.1"/>
    <property type="molecule type" value="Genomic_DNA"/>
</dbReference>
<name>A0ABW5C7B2_9BACI</name>
<keyword evidence="1" id="KW-0812">Transmembrane</keyword>
<dbReference type="RefSeq" id="WP_247343222.1">
    <property type="nucleotide sequence ID" value="NZ_CP095550.1"/>
</dbReference>
<reference evidence="3" key="1">
    <citation type="journal article" date="2019" name="Int. J. Syst. Evol. Microbiol.">
        <title>The Global Catalogue of Microorganisms (GCM) 10K type strain sequencing project: providing services to taxonomists for standard genome sequencing and annotation.</title>
        <authorList>
            <consortium name="The Broad Institute Genomics Platform"/>
            <consortium name="The Broad Institute Genome Sequencing Center for Infectious Disease"/>
            <person name="Wu L."/>
            <person name="Ma J."/>
        </authorList>
    </citation>
    <scope>NUCLEOTIDE SEQUENCE [LARGE SCALE GENOMIC DNA]</scope>
    <source>
        <strain evidence="3">CGMCC 1.15474</strain>
    </source>
</reference>
<keyword evidence="1" id="KW-1133">Transmembrane helix</keyword>
<feature type="transmembrane region" description="Helical" evidence="1">
    <location>
        <begin position="33"/>
        <end position="53"/>
    </location>
</feature>
<organism evidence="2 3">
    <name type="scientific">Metabacillus endolithicus</name>
    <dbReference type="NCBI Taxonomy" id="1535204"/>
    <lineage>
        <taxon>Bacteria</taxon>
        <taxon>Bacillati</taxon>
        <taxon>Bacillota</taxon>
        <taxon>Bacilli</taxon>
        <taxon>Bacillales</taxon>
        <taxon>Bacillaceae</taxon>
        <taxon>Metabacillus</taxon>
    </lineage>
</organism>
<keyword evidence="1" id="KW-0472">Membrane</keyword>
<keyword evidence="3" id="KW-1185">Reference proteome</keyword>
<evidence type="ECO:0000313" key="2">
    <source>
        <dbReference type="EMBL" id="MFD2216825.1"/>
    </source>
</evidence>
<feature type="transmembrane region" description="Helical" evidence="1">
    <location>
        <begin position="122"/>
        <end position="140"/>
    </location>
</feature>
<feature type="transmembrane region" description="Helical" evidence="1">
    <location>
        <begin position="184"/>
        <end position="207"/>
    </location>
</feature>
<proteinExistence type="predicted"/>
<gene>
    <name evidence="2" type="ORF">ACFSKK_24455</name>
</gene>
<accession>A0ABW5C7B2</accession>
<feature type="transmembrane region" description="Helical" evidence="1">
    <location>
        <begin position="161"/>
        <end position="178"/>
    </location>
</feature>
<dbReference type="Proteomes" id="UP001597318">
    <property type="component" value="Unassembled WGS sequence"/>
</dbReference>
<feature type="transmembrane region" description="Helical" evidence="1">
    <location>
        <begin position="59"/>
        <end position="80"/>
    </location>
</feature>
<evidence type="ECO:0000256" key="1">
    <source>
        <dbReference type="SAM" id="Phobius"/>
    </source>
</evidence>
<sequence length="241" mass="28916">MLIIDKNQKRSSLPDHILEGLDLNMGMYSVKHYIALVTLLMLDVPICFNLLLTTSKYPVFLYPALVILGAIHIWAIRLLIKKYKQTQIECLLYFGFLGFIGSFINFFLMMVSHFSIGITSPLYFVIMIFFYFLSIFLFSMREHKKYSSLKFRKVRFPYWQDYVSMFTPGVVFALFVLLSGPYPLFPLGILSLFFCWTFAYFFTFFMAKSFYRYVFIKRNIYHVRFEDKELNRKYRMQRQKE</sequence>
<feature type="transmembrane region" description="Helical" evidence="1">
    <location>
        <begin position="92"/>
        <end position="116"/>
    </location>
</feature>
<evidence type="ECO:0008006" key="4">
    <source>
        <dbReference type="Google" id="ProtNLM"/>
    </source>
</evidence>
<comment type="caution">
    <text evidence="2">The sequence shown here is derived from an EMBL/GenBank/DDBJ whole genome shotgun (WGS) entry which is preliminary data.</text>
</comment>
<evidence type="ECO:0000313" key="3">
    <source>
        <dbReference type="Proteomes" id="UP001597318"/>
    </source>
</evidence>
<protein>
    <recommendedName>
        <fullName evidence="4">DUF4870 domain-containing protein</fullName>
    </recommendedName>
</protein>